<dbReference type="Pfam" id="PF05746">
    <property type="entry name" value="DALR_1"/>
    <property type="match status" value="1"/>
</dbReference>
<protein>
    <recommendedName>
        <fullName evidence="11">Glycine--tRNA ligase beta subunit</fullName>
        <ecNumber evidence="11">6.1.1.14</ecNumber>
    </recommendedName>
    <alternativeName>
        <fullName evidence="11">Glycyl-tRNA synthetase beta subunit</fullName>
        <shortName evidence="11">GlyRS</shortName>
    </alternativeName>
</protein>
<organism evidence="13 14">
    <name type="scientific">Roseospirillum parvum</name>
    <dbReference type="NCBI Taxonomy" id="83401"/>
    <lineage>
        <taxon>Bacteria</taxon>
        <taxon>Pseudomonadati</taxon>
        <taxon>Pseudomonadota</taxon>
        <taxon>Alphaproteobacteria</taxon>
        <taxon>Rhodospirillales</taxon>
        <taxon>Rhodospirillaceae</taxon>
        <taxon>Roseospirillum</taxon>
    </lineage>
</organism>
<dbReference type="EMBL" id="FNCV01000005">
    <property type="protein sequence ID" value="SDH25888.1"/>
    <property type="molecule type" value="Genomic_DNA"/>
</dbReference>
<dbReference type="EC" id="6.1.1.14" evidence="11"/>
<comment type="subcellular location">
    <subcellularLocation>
        <location evidence="1 11">Cytoplasm</location>
    </subcellularLocation>
</comment>
<dbReference type="GO" id="GO:0005829">
    <property type="term" value="C:cytosol"/>
    <property type="evidence" value="ECO:0007669"/>
    <property type="project" value="TreeGrafter"/>
</dbReference>
<dbReference type="GO" id="GO:0004814">
    <property type="term" value="F:arginine-tRNA ligase activity"/>
    <property type="evidence" value="ECO:0007669"/>
    <property type="project" value="InterPro"/>
</dbReference>
<evidence type="ECO:0000256" key="4">
    <source>
        <dbReference type="ARBA" id="ARBA00022490"/>
    </source>
</evidence>
<dbReference type="PANTHER" id="PTHR30075:SF2">
    <property type="entry name" value="GLYCINE--TRNA LIGASE, CHLOROPLASTIC_MITOCHONDRIAL 2"/>
    <property type="match status" value="1"/>
</dbReference>
<dbReference type="GO" id="GO:0006420">
    <property type="term" value="P:arginyl-tRNA aminoacylation"/>
    <property type="evidence" value="ECO:0007669"/>
    <property type="project" value="InterPro"/>
</dbReference>
<keyword evidence="4 11" id="KW-0963">Cytoplasm</keyword>
<dbReference type="NCBIfam" id="TIGR00211">
    <property type="entry name" value="glyS"/>
    <property type="match status" value="1"/>
</dbReference>
<dbReference type="PROSITE" id="PS50861">
    <property type="entry name" value="AA_TRNA_LIGASE_II_GLYAB"/>
    <property type="match status" value="1"/>
</dbReference>
<dbReference type="GO" id="GO:0006426">
    <property type="term" value="P:glycyl-tRNA aminoacylation"/>
    <property type="evidence" value="ECO:0007669"/>
    <property type="project" value="UniProtKB-UniRule"/>
</dbReference>
<evidence type="ECO:0000256" key="11">
    <source>
        <dbReference type="HAMAP-Rule" id="MF_00255"/>
    </source>
</evidence>
<reference evidence="14" key="1">
    <citation type="submission" date="2016-10" db="EMBL/GenBank/DDBJ databases">
        <authorList>
            <person name="Varghese N."/>
            <person name="Submissions S."/>
        </authorList>
    </citation>
    <scope>NUCLEOTIDE SEQUENCE [LARGE SCALE GENOMIC DNA]</scope>
    <source>
        <strain evidence="14">930I</strain>
    </source>
</reference>
<gene>
    <name evidence="11" type="primary">glyS</name>
    <name evidence="13" type="ORF">SAMN05421742_105146</name>
</gene>
<evidence type="ECO:0000256" key="10">
    <source>
        <dbReference type="ARBA" id="ARBA00047937"/>
    </source>
</evidence>
<dbReference type="PANTHER" id="PTHR30075">
    <property type="entry name" value="GLYCYL-TRNA SYNTHETASE"/>
    <property type="match status" value="1"/>
</dbReference>
<evidence type="ECO:0000256" key="9">
    <source>
        <dbReference type="ARBA" id="ARBA00023146"/>
    </source>
</evidence>
<dbReference type="GO" id="GO:0004820">
    <property type="term" value="F:glycine-tRNA ligase activity"/>
    <property type="evidence" value="ECO:0007669"/>
    <property type="project" value="UniProtKB-UniRule"/>
</dbReference>
<name>A0A1G8AY76_9PROT</name>
<dbReference type="InterPro" id="IPR015944">
    <property type="entry name" value="Gly-tRNA-synth_bsu"/>
</dbReference>
<dbReference type="AlphaFoldDB" id="A0A1G8AY76"/>
<dbReference type="STRING" id="83401.SAMN05421742_105146"/>
<comment type="subunit">
    <text evidence="3 11">Tetramer of two alpha and two beta subunits.</text>
</comment>
<evidence type="ECO:0000256" key="2">
    <source>
        <dbReference type="ARBA" id="ARBA00008226"/>
    </source>
</evidence>
<comment type="catalytic activity">
    <reaction evidence="10 11">
        <text>tRNA(Gly) + glycine + ATP = glycyl-tRNA(Gly) + AMP + diphosphate</text>
        <dbReference type="Rhea" id="RHEA:16013"/>
        <dbReference type="Rhea" id="RHEA-COMP:9664"/>
        <dbReference type="Rhea" id="RHEA-COMP:9683"/>
        <dbReference type="ChEBI" id="CHEBI:30616"/>
        <dbReference type="ChEBI" id="CHEBI:33019"/>
        <dbReference type="ChEBI" id="CHEBI:57305"/>
        <dbReference type="ChEBI" id="CHEBI:78442"/>
        <dbReference type="ChEBI" id="CHEBI:78522"/>
        <dbReference type="ChEBI" id="CHEBI:456215"/>
        <dbReference type="EC" id="6.1.1.14"/>
    </reaction>
</comment>
<evidence type="ECO:0000313" key="13">
    <source>
        <dbReference type="EMBL" id="SDH25888.1"/>
    </source>
</evidence>
<dbReference type="OrthoDB" id="9775440at2"/>
<keyword evidence="7 11" id="KW-0067">ATP-binding</keyword>
<keyword evidence="9 11" id="KW-0030">Aminoacyl-tRNA synthetase</keyword>
<accession>A0A1G8AY76</accession>
<evidence type="ECO:0000259" key="12">
    <source>
        <dbReference type="SMART" id="SM00836"/>
    </source>
</evidence>
<dbReference type="Pfam" id="PF02092">
    <property type="entry name" value="tRNA_synt_2f"/>
    <property type="match status" value="1"/>
</dbReference>
<keyword evidence="6 11" id="KW-0547">Nucleotide-binding</keyword>
<dbReference type="SUPFAM" id="SSF109604">
    <property type="entry name" value="HD-domain/PDEase-like"/>
    <property type="match status" value="1"/>
</dbReference>
<dbReference type="PRINTS" id="PR01045">
    <property type="entry name" value="TRNASYNTHGB"/>
</dbReference>
<keyword evidence="14" id="KW-1185">Reference proteome</keyword>
<dbReference type="SMART" id="SM00836">
    <property type="entry name" value="DALR_1"/>
    <property type="match status" value="1"/>
</dbReference>
<keyword evidence="5 11" id="KW-0436">Ligase</keyword>
<dbReference type="RefSeq" id="WP_092618765.1">
    <property type="nucleotide sequence ID" value="NZ_FNCV01000005.1"/>
</dbReference>
<dbReference type="HAMAP" id="MF_00255">
    <property type="entry name" value="Gly_tRNA_synth_beta"/>
    <property type="match status" value="1"/>
</dbReference>
<evidence type="ECO:0000256" key="6">
    <source>
        <dbReference type="ARBA" id="ARBA00022741"/>
    </source>
</evidence>
<evidence type="ECO:0000256" key="7">
    <source>
        <dbReference type="ARBA" id="ARBA00022840"/>
    </source>
</evidence>
<feature type="domain" description="DALR anticodon binding" evidence="12">
    <location>
        <begin position="572"/>
        <end position="679"/>
    </location>
</feature>
<evidence type="ECO:0000256" key="8">
    <source>
        <dbReference type="ARBA" id="ARBA00022917"/>
    </source>
</evidence>
<dbReference type="GO" id="GO:0005524">
    <property type="term" value="F:ATP binding"/>
    <property type="evidence" value="ECO:0007669"/>
    <property type="project" value="UniProtKB-UniRule"/>
</dbReference>
<evidence type="ECO:0000313" key="14">
    <source>
        <dbReference type="Proteomes" id="UP000217076"/>
    </source>
</evidence>
<keyword evidence="8 11" id="KW-0648">Protein biosynthesis</keyword>
<dbReference type="InterPro" id="IPR006194">
    <property type="entry name" value="Gly-tRNA-synth_heterodimer"/>
</dbReference>
<comment type="similarity">
    <text evidence="2 11">Belongs to the class-II aminoacyl-tRNA synthetase family.</text>
</comment>
<evidence type="ECO:0000256" key="5">
    <source>
        <dbReference type="ARBA" id="ARBA00022598"/>
    </source>
</evidence>
<dbReference type="Proteomes" id="UP000217076">
    <property type="component" value="Unassembled WGS sequence"/>
</dbReference>
<evidence type="ECO:0000256" key="3">
    <source>
        <dbReference type="ARBA" id="ARBA00011209"/>
    </source>
</evidence>
<sequence length="687" mass="74711">MSELLLEILSEEIPARMQARAADDLKALVLKGIEAQGLGHSSATAQVTPRRLTLIVEGLPAQSPDIEEEKKGPKLDAPEAALAGFLKANGLTSVEQAEVRELAKGKFYFAVRKVPGRPAPEVLKEVIEGALAAFPWPKSMRWAGDTTRWVRPIRSLLCLFAGQVVPVGFAGLVAGATTRGHRFLAPEPFTVHDAADYQGRLMEAWVMLDREDRKQAIREQAAKLARLEGLQVREDPGLLEEVAGLVEWPEVLLGRFDDAFMDLPPEVLITEMRSHQKYFALVDQEGRLAPRFLVVANLPDDDQGRAATIVAGNERVLKARLSDGRFFWDQDRTRRLEDLLPGLAERVFYQGLGTMADKAERLGNLAANLAPAVAAEADQARTAGRLAKADLASHMVGEFPELQGIMGGHYARHNGLPEAVAEAIRTHYSPAGPNDACPTQPVAVAVALADKIDTLVGFWAIGEKPTGSKDPFALRRAALGVIRLILENGLRLSLKEVFAAAAAQYGAAAENFDADDLLAFLAERLKVHLREDGVRHDLIDAVFALGEDDIAIAVKRISALTDFLNSDDGANLLAAHKRAANILRIEQKKDGTTYDGGVDPKALAEPAEQALHQALENARPAVDKLMERQDFAAVMSTLARLRAPLDAFFDTVTVNSDTPHLRINRLALLNVIVATTNRVADFARIDG</sequence>
<dbReference type="InterPro" id="IPR008909">
    <property type="entry name" value="DALR_anticod-bd"/>
</dbReference>
<proteinExistence type="inferred from homology"/>
<evidence type="ECO:0000256" key="1">
    <source>
        <dbReference type="ARBA" id="ARBA00004496"/>
    </source>
</evidence>